<dbReference type="PANTHER" id="PTHR33874:SF4">
    <property type="entry name" value="EXPRESSED PROTEIN"/>
    <property type="match status" value="1"/>
</dbReference>
<dbReference type="OMA" id="AMLEQCQ"/>
<feature type="region of interest" description="Disordered" evidence="1">
    <location>
        <begin position="30"/>
        <end position="53"/>
    </location>
</feature>
<sequence>MHGEGLSVAVAVVEVADVAWAALERRHDKSRDAVARDKEFSEAEGALEQEREENRRLRARLEEYQKALEDMQVRGEQDDTSEVGSCSESGGNADHQDLYQRLIKKVDSPEFLSKLADCSEGSKSPERMDVNTADDPSSWLVVTDKDLTEKELKVERDELGQDGYVVITQEDIVDGIASFMARYISSIPQTKAMTPQELQKAISQAFTDLERRGKLRKLWNCGKFMYSAASWGATAVGLYKNPVIVRAATMAVWTSCCVVARLLV</sequence>
<accession>A0A2R6XCG3</accession>
<proteinExistence type="predicted"/>
<reference evidence="3" key="1">
    <citation type="journal article" date="2017" name="Cell">
        <title>Insights into land plant evolution garnered from the Marchantia polymorpha genome.</title>
        <authorList>
            <person name="Bowman J.L."/>
            <person name="Kohchi T."/>
            <person name="Yamato K.T."/>
            <person name="Jenkins J."/>
            <person name="Shu S."/>
            <person name="Ishizaki K."/>
            <person name="Yamaoka S."/>
            <person name="Nishihama R."/>
            <person name="Nakamura Y."/>
            <person name="Berger F."/>
            <person name="Adam C."/>
            <person name="Aki S.S."/>
            <person name="Althoff F."/>
            <person name="Araki T."/>
            <person name="Arteaga-Vazquez M.A."/>
            <person name="Balasubrmanian S."/>
            <person name="Barry K."/>
            <person name="Bauer D."/>
            <person name="Boehm C.R."/>
            <person name="Briginshaw L."/>
            <person name="Caballero-Perez J."/>
            <person name="Catarino B."/>
            <person name="Chen F."/>
            <person name="Chiyoda S."/>
            <person name="Chovatia M."/>
            <person name="Davies K.M."/>
            <person name="Delmans M."/>
            <person name="Demura T."/>
            <person name="Dierschke T."/>
            <person name="Dolan L."/>
            <person name="Dorantes-Acosta A.E."/>
            <person name="Eklund D.M."/>
            <person name="Florent S.N."/>
            <person name="Flores-Sandoval E."/>
            <person name="Fujiyama A."/>
            <person name="Fukuzawa H."/>
            <person name="Galik B."/>
            <person name="Grimanelli D."/>
            <person name="Grimwood J."/>
            <person name="Grossniklaus U."/>
            <person name="Hamada T."/>
            <person name="Haseloff J."/>
            <person name="Hetherington A.J."/>
            <person name="Higo A."/>
            <person name="Hirakawa Y."/>
            <person name="Hundley H.N."/>
            <person name="Ikeda Y."/>
            <person name="Inoue K."/>
            <person name="Inoue S.I."/>
            <person name="Ishida S."/>
            <person name="Jia Q."/>
            <person name="Kakita M."/>
            <person name="Kanazawa T."/>
            <person name="Kawai Y."/>
            <person name="Kawashima T."/>
            <person name="Kennedy M."/>
            <person name="Kinose K."/>
            <person name="Kinoshita T."/>
            <person name="Kohara Y."/>
            <person name="Koide E."/>
            <person name="Komatsu K."/>
            <person name="Kopischke S."/>
            <person name="Kubo M."/>
            <person name="Kyozuka J."/>
            <person name="Lagercrantz U."/>
            <person name="Lin S.S."/>
            <person name="Lindquist E."/>
            <person name="Lipzen A.M."/>
            <person name="Lu C.W."/>
            <person name="De Luna E."/>
            <person name="Martienssen R.A."/>
            <person name="Minamino N."/>
            <person name="Mizutani M."/>
            <person name="Mizutani M."/>
            <person name="Mochizuki N."/>
            <person name="Monte I."/>
            <person name="Mosher R."/>
            <person name="Nagasaki H."/>
            <person name="Nakagami H."/>
            <person name="Naramoto S."/>
            <person name="Nishitani K."/>
            <person name="Ohtani M."/>
            <person name="Okamoto T."/>
            <person name="Okumura M."/>
            <person name="Phillips J."/>
            <person name="Pollak B."/>
            <person name="Reinders A."/>
            <person name="Rovekamp M."/>
            <person name="Sano R."/>
            <person name="Sawa S."/>
            <person name="Schmid M.W."/>
            <person name="Shirakawa M."/>
            <person name="Solano R."/>
            <person name="Spunde A."/>
            <person name="Suetsugu N."/>
            <person name="Sugano S."/>
            <person name="Sugiyama A."/>
            <person name="Sun R."/>
            <person name="Suzuki Y."/>
            <person name="Takenaka M."/>
            <person name="Takezawa D."/>
            <person name="Tomogane H."/>
            <person name="Tsuzuki M."/>
            <person name="Ueda T."/>
            <person name="Umeda M."/>
            <person name="Ward J.M."/>
            <person name="Watanabe Y."/>
            <person name="Yazaki K."/>
            <person name="Yokoyama R."/>
            <person name="Yoshitake Y."/>
            <person name="Yotsui I."/>
            <person name="Zachgo S."/>
            <person name="Schmutz J."/>
        </authorList>
    </citation>
    <scope>NUCLEOTIDE SEQUENCE [LARGE SCALE GENOMIC DNA]</scope>
    <source>
        <strain evidence="3">Tak-1</strain>
    </source>
</reference>
<gene>
    <name evidence="2" type="ORF">MARPO_0023s0096</name>
</gene>
<dbReference type="EMBL" id="KZ772695">
    <property type="protein sequence ID" value="PTQ43788.1"/>
    <property type="molecule type" value="Genomic_DNA"/>
</dbReference>
<name>A0A2R6XCG3_MARPO</name>
<dbReference type="Gramene" id="Mp2g11280.1">
    <property type="protein sequence ID" value="Mp2g11280.1.cds"/>
    <property type="gene ID" value="Mp2g11280"/>
</dbReference>
<dbReference type="OrthoDB" id="2014733at2759"/>
<dbReference type="Proteomes" id="UP000244005">
    <property type="component" value="Unassembled WGS sequence"/>
</dbReference>
<feature type="compositionally biased region" description="Basic and acidic residues" evidence="1">
    <location>
        <begin position="30"/>
        <end position="41"/>
    </location>
</feature>
<keyword evidence="3" id="KW-1185">Reference proteome</keyword>
<evidence type="ECO:0000256" key="1">
    <source>
        <dbReference type="SAM" id="MobiDB-lite"/>
    </source>
</evidence>
<evidence type="ECO:0000313" key="2">
    <source>
        <dbReference type="EMBL" id="PTQ43788.1"/>
    </source>
</evidence>
<feature type="region of interest" description="Disordered" evidence="1">
    <location>
        <begin position="71"/>
        <end position="94"/>
    </location>
</feature>
<evidence type="ECO:0000313" key="3">
    <source>
        <dbReference type="Proteomes" id="UP000244005"/>
    </source>
</evidence>
<organism evidence="2 3">
    <name type="scientific">Marchantia polymorpha</name>
    <name type="common">Common liverwort</name>
    <name type="synonym">Marchantia aquatica</name>
    <dbReference type="NCBI Taxonomy" id="3197"/>
    <lineage>
        <taxon>Eukaryota</taxon>
        <taxon>Viridiplantae</taxon>
        <taxon>Streptophyta</taxon>
        <taxon>Embryophyta</taxon>
        <taxon>Marchantiophyta</taxon>
        <taxon>Marchantiopsida</taxon>
        <taxon>Marchantiidae</taxon>
        <taxon>Marchantiales</taxon>
        <taxon>Marchantiaceae</taxon>
        <taxon>Marchantia</taxon>
    </lineage>
</organism>
<dbReference type="PANTHER" id="PTHR33874">
    <property type="entry name" value="RING FINGER PROTEIN"/>
    <property type="match status" value="1"/>
</dbReference>
<dbReference type="AlphaFoldDB" id="A0A2R6XCG3"/>
<protein>
    <submittedName>
        <fullName evidence="2">Uncharacterized protein</fullName>
    </submittedName>
</protein>